<dbReference type="PROSITE" id="PS51296">
    <property type="entry name" value="RIESKE"/>
    <property type="match status" value="1"/>
</dbReference>
<accession>A0ABS9ZAH4</accession>
<proteinExistence type="predicted"/>
<dbReference type="Proteomes" id="UP001139104">
    <property type="component" value="Unassembled WGS sequence"/>
</dbReference>
<gene>
    <name evidence="6" type="ORF">K2U94_17225</name>
</gene>
<name>A0ABS9ZAH4_9HYPH</name>
<reference evidence="6" key="1">
    <citation type="journal article" date="2022" name="ISME J.">
        <title>Identification of active gaseous-alkane degraders at natural gas seeps.</title>
        <authorList>
            <person name="Farhan Ul Haque M."/>
            <person name="Hernandez M."/>
            <person name="Crombie A.T."/>
            <person name="Murrell J.C."/>
        </authorList>
    </citation>
    <scope>NUCLEOTIDE SEQUENCE</scope>
    <source>
        <strain evidence="6">PC2</strain>
    </source>
</reference>
<protein>
    <submittedName>
        <fullName evidence="6">Rieske (2Fe-2S) protein</fullName>
    </submittedName>
</protein>
<dbReference type="RefSeq" id="WP_243068378.1">
    <property type="nucleotide sequence ID" value="NZ_JAIVFK010000001.1"/>
</dbReference>
<dbReference type="CDD" id="cd03467">
    <property type="entry name" value="Rieske"/>
    <property type="match status" value="1"/>
</dbReference>
<evidence type="ECO:0000256" key="1">
    <source>
        <dbReference type="ARBA" id="ARBA00022714"/>
    </source>
</evidence>
<dbReference type="InterPro" id="IPR036922">
    <property type="entry name" value="Rieske_2Fe-2S_sf"/>
</dbReference>
<evidence type="ECO:0000256" key="2">
    <source>
        <dbReference type="ARBA" id="ARBA00022723"/>
    </source>
</evidence>
<keyword evidence="1" id="KW-0001">2Fe-2S</keyword>
<dbReference type="Pfam" id="PF00355">
    <property type="entry name" value="Rieske"/>
    <property type="match status" value="1"/>
</dbReference>
<dbReference type="PANTHER" id="PTHR40261:SF1">
    <property type="entry name" value="RIESKE DOMAIN-CONTAINING PROTEIN"/>
    <property type="match status" value="1"/>
</dbReference>
<dbReference type="EMBL" id="JAIVFP010000001">
    <property type="protein sequence ID" value="MCI4684485.1"/>
    <property type="molecule type" value="Genomic_DNA"/>
</dbReference>
<organism evidence="6 7">
    <name type="scientific">Candidatus Rhodoblastus alkanivorans</name>
    <dbReference type="NCBI Taxonomy" id="2954117"/>
    <lineage>
        <taxon>Bacteria</taxon>
        <taxon>Pseudomonadati</taxon>
        <taxon>Pseudomonadota</taxon>
        <taxon>Alphaproteobacteria</taxon>
        <taxon>Hyphomicrobiales</taxon>
        <taxon>Rhodoblastaceae</taxon>
        <taxon>Rhodoblastus</taxon>
    </lineage>
</organism>
<dbReference type="SUPFAM" id="SSF50022">
    <property type="entry name" value="ISP domain"/>
    <property type="match status" value="1"/>
</dbReference>
<sequence>MDELYAICQTFEIDDNDARSFVLKKAGGEDGEGVAWPIIISRKGNNYYGFENACPHQGLQLGAGGAEVMDDEGNFLVCRHHGAQFDIDSGKCFSGPCQGKELTPIAIVVDDGDVCITGVELAEEDGLDLPDSDMPEVVITGD</sequence>
<dbReference type="Gene3D" id="2.102.10.10">
    <property type="entry name" value="Rieske [2Fe-2S] iron-sulphur domain"/>
    <property type="match status" value="1"/>
</dbReference>
<dbReference type="InterPro" id="IPR017941">
    <property type="entry name" value="Rieske_2Fe-2S"/>
</dbReference>
<evidence type="ECO:0000313" key="6">
    <source>
        <dbReference type="EMBL" id="MCI4684485.1"/>
    </source>
</evidence>
<keyword evidence="2" id="KW-0479">Metal-binding</keyword>
<evidence type="ECO:0000256" key="4">
    <source>
        <dbReference type="ARBA" id="ARBA00023014"/>
    </source>
</evidence>
<comment type="caution">
    <text evidence="6">The sequence shown here is derived from an EMBL/GenBank/DDBJ whole genome shotgun (WGS) entry which is preliminary data.</text>
</comment>
<evidence type="ECO:0000313" key="7">
    <source>
        <dbReference type="Proteomes" id="UP001139104"/>
    </source>
</evidence>
<dbReference type="PANTHER" id="PTHR40261">
    <property type="match status" value="1"/>
</dbReference>
<keyword evidence="7" id="KW-1185">Reference proteome</keyword>
<keyword evidence="4" id="KW-0411">Iron-sulfur</keyword>
<feature type="domain" description="Rieske" evidence="5">
    <location>
        <begin position="37"/>
        <end position="116"/>
    </location>
</feature>
<evidence type="ECO:0000259" key="5">
    <source>
        <dbReference type="PROSITE" id="PS51296"/>
    </source>
</evidence>
<evidence type="ECO:0000256" key="3">
    <source>
        <dbReference type="ARBA" id="ARBA00023004"/>
    </source>
</evidence>
<keyword evidence="3" id="KW-0408">Iron</keyword>